<sequence>MLPNVSFLFTLSKKLRISGKCGFARNVVCHLEPVRLNGMKLILKTLAAGLFAFSMANAQDDVPADAALAPASDKPTMARSELPVGADISNRYLERVFYHWKDNKEKGIIKVFIHTDELAEEREPDVLNYDVLYRDADSNVVFWKDHVAKCVKCFGKPVVDGPTPNTPKALVYDWDPKKIDDTTKTMVEGELPAEVYMITKDNDIRNLKSRWIGPSDKEQGESEFVRAYRFGSIMKYNDKNAFAMAFVYKKGGKFFYVPEGYGYIDQGVYKGVAFPEKFYEVEVTDFKEIVGKSPIEEVQEAIKRGPTPVKMADLPKQTWKGPKIEKELKALVKGYKIKKLIITSDSWEYRRNFFGFVLYRWVGFDIVYDGKNKDGKKATMYKSGFIAKQMSNGSGFDKKLIMTGSPVSWNREVLDWK</sequence>
<dbReference type="KEGG" id="fsc:FSU_1955"/>
<accession>D9SBI4</accession>
<dbReference type="Proteomes" id="UP000000517">
    <property type="component" value="Chromosome"/>
</dbReference>
<gene>
    <name evidence="1" type="ordered locus">FSU_1955</name>
</gene>
<evidence type="ECO:0000313" key="1">
    <source>
        <dbReference type="EMBL" id="ADL25829.1"/>
    </source>
</evidence>
<dbReference type="HOGENOM" id="CLU_658485_0_0_0"/>
<organism evidence="1 2">
    <name type="scientific">Fibrobacter succinogenes (strain ATCC 19169 / S85)</name>
    <dbReference type="NCBI Taxonomy" id="59374"/>
    <lineage>
        <taxon>Bacteria</taxon>
        <taxon>Pseudomonadati</taxon>
        <taxon>Fibrobacterota</taxon>
        <taxon>Fibrobacteria</taxon>
        <taxon>Fibrobacterales</taxon>
        <taxon>Fibrobacteraceae</taxon>
        <taxon>Fibrobacter</taxon>
    </lineage>
</organism>
<dbReference type="STRING" id="59374.FSU_1955"/>
<dbReference type="EMBL" id="CP002158">
    <property type="protein sequence ID" value="ADL25829.1"/>
    <property type="molecule type" value="Genomic_DNA"/>
</dbReference>
<dbReference type="AlphaFoldDB" id="D9SBI4"/>
<name>D9SBI4_FIBSS</name>
<evidence type="ECO:0000313" key="2">
    <source>
        <dbReference type="Proteomes" id="UP000000517"/>
    </source>
</evidence>
<protein>
    <submittedName>
        <fullName evidence="1">Uncharacterized protein</fullName>
    </submittedName>
</protein>
<proteinExistence type="predicted"/>
<dbReference type="PATRIC" id="fig|59374.8.peg.1878"/>
<reference evidence="2" key="1">
    <citation type="submission" date="2010-08" db="EMBL/GenBank/DDBJ databases">
        <title>Complete sequence of Fibrobacter succinogenes subsp. succinogenes S85.</title>
        <authorList>
            <person name="Durkin A.S."/>
            <person name="Nelson K.E."/>
            <person name="Morrison M."/>
            <person name="Forsberg C.W."/>
            <person name="Wilson D.B."/>
            <person name="Russell J.B."/>
            <person name="Cann I.K.O."/>
            <person name="Mackie R.I."/>
            <person name="White B.A."/>
        </authorList>
    </citation>
    <scope>NUCLEOTIDE SEQUENCE [LARGE SCALE GENOMIC DNA]</scope>
    <source>
        <strain evidence="2">ATCC 19169 / S85</strain>
    </source>
</reference>